<evidence type="ECO:0000313" key="3">
    <source>
        <dbReference type="Proteomes" id="UP001151760"/>
    </source>
</evidence>
<keyword evidence="3" id="KW-1185">Reference proteome</keyword>
<evidence type="ECO:0000256" key="1">
    <source>
        <dbReference type="SAM" id="MobiDB-lite"/>
    </source>
</evidence>
<comment type="caution">
    <text evidence="2">The sequence shown here is derived from an EMBL/GenBank/DDBJ whole genome shotgun (WGS) entry which is preliminary data.</text>
</comment>
<sequence length="995" mass="114290">MSGSLLTKAYGWVSFPRDMALHTYQIILYFETRVPLALCCQQRSNLRSKHIDIRHHFIREQVEKGVVELYFIWDTIRFDKDKGYNYQLDEQRFYLTKATLRDALQLHKTQQQFSPLPPNAITTYLHLSTNGVTQMSSESLFGVVTNGLGSTVEGTPSHINQFLPTREQLQYLKDQELYGNEARLYKPAMGAKQKTPRKPKLKLFSQPPKPKLYCTARVKKRKLAMDATEAPSPAKRLKAGKVVKKRTLKSSQQLVDEFVDEEVQGKGKEKVGEEQAAQVLLNLQNLKKKNPAEYKTDSDEEVSPETNAEAQEEGQGGTIWRILNSQLKKLLHNPVPCGEVKQKTTPCEKTIPEAEVQSLVTVPIHQDTSSVPLMTTLVIDLTVSQPVSTTIQAYTTTSTAITLTTLTLPHLHLNHKTRHSQTRSSFADWCARTMLYADQEILLQRMLEENYDKGQEDHRMAYEALQKSIIRDESDQFDADKYPTTNPDDQSSGSAVAGSSKTAATTAYTAWTMTTSRFEPSCLFISRESYLCMKSQTVHAQDMVFDDEDIGSRHVPRVNLNQDWFKPLSKDERPATPETCLVLSLIKSIVLRSKGNKSSHRNTWKVRQYEGCSKAFPSELIHLQFQMEECHKLLTNQVDDRLLSISHWWFKRQTFYIDNHSAETNRRAIIRTHMRILSVVKIEVFSIYGYDYMKKIVLRRADDQEYTITKNDSKGHWVEVISNSASSSYQTQLNSPNSLEATGSSYAMTQVQASSCLPFKKRHKVREESSGTGIKLGWVEEYAEGELTDFYGELRMMTSFCRYEVSMIRQSRRDLPRDNSLVSVEVLRYDYKRSNVNKGIVWTEMELKYWKYYPTKALDYIKMEMQIPHSSRVKFIATCSYSRLNDFITSRKNDLKLPQTLVSTYIEDMLLLAIQHKLFHLTDNDIVEFIMALHMFTRSLVIKKIVLEDLTSLCRELIAWKDWLHNYNDVVSVNPVTASIFKTGIPSASTDSKQI</sequence>
<feature type="region of interest" description="Disordered" evidence="1">
    <location>
        <begin position="476"/>
        <end position="499"/>
    </location>
</feature>
<dbReference type="EMBL" id="BQNB010008627">
    <property type="protein sequence ID" value="GJS52020.1"/>
    <property type="molecule type" value="Genomic_DNA"/>
</dbReference>
<dbReference type="Proteomes" id="UP001151760">
    <property type="component" value="Unassembled WGS sequence"/>
</dbReference>
<proteinExistence type="predicted"/>
<name>A0ABQ4WGM4_9ASTR</name>
<reference evidence="2" key="2">
    <citation type="submission" date="2022-01" db="EMBL/GenBank/DDBJ databases">
        <authorList>
            <person name="Yamashiro T."/>
            <person name="Shiraishi A."/>
            <person name="Satake H."/>
            <person name="Nakayama K."/>
        </authorList>
    </citation>
    <scope>NUCLEOTIDE SEQUENCE</scope>
</reference>
<reference evidence="2" key="1">
    <citation type="journal article" date="2022" name="Int. J. Mol. Sci.">
        <title>Draft Genome of Tanacetum Coccineum: Genomic Comparison of Closely Related Tanacetum-Family Plants.</title>
        <authorList>
            <person name="Yamashiro T."/>
            <person name="Shiraishi A."/>
            <person name="Nakayama K."/>
            <person name="Satake H."/>
        </authorList>
    </citation>
    <scope>NUCLEOTIDE SEQUENCE</scope>
</reference>
<accession>A0ABQ4WGM4</accession>
<evidence type="ECO:0000313" key="2">
    <source>
        <dbReference type="EMBL" id="GJS52020.1"/>
    </source>
</evidence>
<feature type="region of interest" description="Disordered" evidence="1">
    <location>
        <begin position="290"/>
        <end position="315"/>
    </location>
</feature>
<gene>
    <name evidence="2" type="ORF">Tco_0625382</name>
</gene>
<protein>
    <submittedName>
        <fullName evidence="2">Uncharacterized protein</fullName>
    </submittedName>
</protein>
<organism evidence="2 3">
    <name type="scientific">Tanacetum coccineum</name>
    <dbReference type="NCBI Taxonomy" id="301880"/>
    <lineage>
        <taxon>Eukaryota</taxon>
        <taxon>Viridiplantae</taxon>
        <taxon>Streptophyta</taxon>
        <taxon>Embryophyta</taxon>
        <taxon>Tracheophyta</taxon>
        <taxon>Spermatophyta</taxon>
        <taxon>Magnoliopsida</taxon>
        <taxon>eudicotyledons</taxon>
        <taxon>Gunneridae</taxon>
        <taxon>Pentapetalae</taxon>
        <taxon>asterids</taxon>
        <taxon>campanulids</taxon>
        <taxon>Asterales</taxon>
        <taxon>Asteraceae</taxon>
        <taxon>Asteroideae</taxon>
        <taxon>Anthemideae</taxon>
        <taxon>Anthemidinae</taxon>
        <taxon>Tanacetum</taxon>
    </lineage>
</organism>